<dbReference type="PANTHER" id="PTHR43557">
    <property type="entry name" value="APOPTOSIS-INDUCING FACTOR 1"/>
    <property type="match status" value="1"/>
</dbReference>
<dbReference type="Pfam" id="PF07992">
    <property type="entry name" value="Pyr_redox_2"/>
    <property type="match status" value="1"/>
</dbReference>
<dbReference type="InterPro" id="IPR036188">
    <property type="entry name" value="FAD/NAD-bd_sf"/>
</dbReference>
<evidence type="ECO:0000256" key="3">
    <source>
        <dbReference type="ARBA" id="ARBA00022827"/>
    </source>
</evidence>
<dbReference type="EMBL" id="AB466321">
    <property type="protein sequence ID" value="BAH56720.1"/>
    <property type="molecule type" value="Genomic_DNA"/>
</dbReference>
<evidence type="ECO:0000259" key="6">
    <source>
        <dbReference type="Pfam" id="PF14759"/>
    </source>
</evidence>
<dbReference type="Gene3D" id="3.50.50.60">
    <property type="entry name" value="FAD/NAD(P)-binding domain"/>
    <property type="match status" value="2"/>
</dbReference>
<dbReference type="EMBL" id="AB167713">
    <property type="protein sequence ID" value="BAI63579.1"/>
    <property type="molecule type" value="Genomic_DNA"/>
</dbReference>
<keyword evidence="4" id="KW-0560">Oxidoreductase</keyword>
<keyword evidence="2" id="KW-0285">Flavoprotein</keyword>
<feature type="domain" description="Reductase C-terminal" evidence="6">
    <location>
        <begin position="324"/>
        <end position="406"/>
    </location>
</feature>
<dbReference type="PRINTS" id="PR00411">
    <property type="entry name" value="PNDRDTASEI"/>
</dbReference>
<evidence type="ECO:0000313" key="8">
    <source>
        <dbReference type="EMBL" id="BAI63579.1"/>
    </source>
</evidence>
<accession>C0STT9</accession>
<feature type="domain" description="FAD/NAD(P)-binding" evidence="5">
    <location>
        <begin position="4"/>
        <end position="305"/>
    </location>
</feature>
<dbReference type="SUPFAM" id="SSF55424">
    <property type="entry name" value="FAD/NAD-linked reductases, dimerisation (C-terminal) domain"/>
    <property type="match status" value="1"/>
</dbReference>
<evidence type="ECO:0000259" key="5">
    <source>
        <dbReference type="Pfam" id="PF07992"/>
    </source>
</evidence>
<protein>
    <submittedName>
        <fullName evidence="8">Aniline dioxygenase</fullName>
    </submittedName>
    <submittedName>
        <fullName evidence="7">[2Fe-2S] ferredoxin reductase</fullName>
    </submittedName>
</protein>
<dbReference type="Pfam" id="PF14759">
    <property type="entry name" value="Reductase_C"/>
    <property type="match status" value="1"/>
</dbReference>
<evidence type="ECO:0000256" key="2">
    <source>
        <dbReference type="ARBA" id="ARBA00022630"/>
    </source>
</evidence>
<evidence type="ECO:0000256" key="1">
    <source>
        <dbReference type="ARBA" id="ARBA00001974"/>
    </source>
</evidence>
<sequence>MTDRILIAGGGEAGLSIAVTLRDLGYDGELCMVCAEPVPPYQRPPLSKEFLYADGEPVAVELRAPEFFTDHRIDLILDRTIDAATVNDSGGLAVLNDETEIAFDRIALATGSVSRRLGVPGADLPGVVLLRTLGDATHLRTELDHARRVVIVGGGFIGLEVAATARKRGLDVTIVETADRLMARAVAEPISSFILDRHAAQGIRFLLGTEVIGFAERNGRIGAVGLANGESLPADLVLVGVGAVPATALAEKLGLVRERGIVVDVHARTSHHAVVAAGDCTVQPHPNGLDRLIAIESVNNAVEQGRTAAHTLLNRTPPPRGVPWFWSNQGAVKLQIAGISDGYDDIVVRRDGAERLTALYYRSGNLVAADTVDNPRDHLAAKRCLADGKTIDPASATNPDVPLKSLITSRTEMDPAQ</sequence>
<dbReference type="PRINTS" id="PR00368">
    <property type="entry name" value="FADPNR"/>
</dbReference>
<dbReference type="GO" id="GO:0051213">
    <property type="term" value="F:dioxygenase activity"/>
    <property type="evidence" value="ECO:0007669"/>
    <property type="project" value="UniProtKB-KW"/>
</dbReference>
<proteinExistence type="predicted"/>
<dbReference type="GO" id="GO:0005737">
    <property type="term" value="C:cytoplasm"/>
    <property type="evidence" value="ECO:0007669"/>
    <property type="project" value="TreeGrafter"/>
</dbReference>
<dbReference type="PANTHER" id="PTHR43557:SF2">
    <property type="entry name" value="RIESKE DOMAIN-CONTAINING PROTEIN-RELATED"/>
    <property type="match status" value="1"/>
</dbReference>
<dbReference type="InterPro" id="IPR016156">
    <property type="entry name" value="FAD/NAD-linked_Rdtase_dimer_sf"/>
</dbReference>
<dbReference type="InterPro" id="IPR050446">
    <property type="entry name" value="FAD-oxidoreductase/Apoptosis"/>
</dbReference>
<dbReference type="InterPro" id="IPR028202">
    <property type="entry name" value="Reductase_C"/>
</dbReference>
<keyword evidence="8" id="KW-0223">Dioxygenase</keyword>
<name>C0STT9_9NOCA</name>
<dbReference type="InterPro" id="IPR023753">
    <property type="entry name" value="FAD/NAD-binding_dom"/>
</dbReference>
<reference evidence="7" key="2">
    <citation type="submission" date="2008-10" db="EMBL/GenBank/DDBJ databases">
        <title>Rhodococcus sp. AN-22 aniline-degrading gene cluster (cadA1, cadA2, cadQ, cadB1, cadB2, cadT, catA1), complete and partial cds.</title>
        <authorList>
            <person name="Matsumura E."/>
            <person name="Murakami S."/>
            <person name="Takenaka S."/>
            <person name="Aoki K."/>
        </authorList>
    </citation>
    <scope>NUCLEOTIDE SEQUENCE</scope>
    <source>
        <strain evidence="7">AN-22</strain>
    </source>
</reference>
<dbReference type="Gene3D" id="3.30.390.30">
    <property type="match status" value="1"/>
</dbReference>
<organism evidence="7">
    <name type="scientific">Rhodococcus sp. AN-22</name>
    <dbReference type="NCBI Taxonomy" id="200251"/>
    <lineage>
        <taxon>Bacteria</taxon>
        <taxon>Bacillati</taxon>
        <taxon>Actinomycetota</taxon>
        <taxon>Actinomycetes</taxon>
        <taxon>Mycobacteriales</taxon>
        <taxon>Nocardiaceae</taxon>
        <taxon>Rhodococcus</taxon>
    </lineage>
</organism>
<evidence type="ECO:0000256" key="4">
    <source>
        <dbReference type="ARBA" id="ARBA00023002"/>
    </source>
</evidence>
<gene>
    <name evidence="7" type="primary">cadB2</name>
</gene>
<evidence type="ECO:0000313" key="7">
    <source>
        <dbReference type="EMBL" id="BAH56720.1"/>
    </source>
</evidence>
<dbReference type="SUPFAM" id="SSF51905">
    <property type="entry name" value="FAD/NAD(P)-binding domain"/>
    <property type="match status" value="1"/>
</dbReference>
<dbReference type="AlphaFoldDB" id="C0STT9"/>
<reference evidence="8" key="1">
    <citation type="submission" date="2004-03" db="EMBL/GenBank/DDBJ databases">
        <title>Aniline and catechol-degrading gene cluster from Rhodococcus sp. AN-22.</title>
        <authorList>
            <person name="Murakami S."/>
            <person name="Takenaka S."/>
            <person name="Aoki K."/>
        </authorList>
    </citation>
    <scope>NUCLEOTIDE SEQUENCE</scope>
    <source>
        <strain evidence="8">AN-22</strain>
    </source>
</reference>
<dbReference type="GO" id="GO:0016651">
    <property type="term" value="F:oxidoreductase activity, acting on NAD(P)H"/>
    <property type="evidence" value="ECO:0007669"/>
    <property type="project" value="TreeGrafter"/>
</dbReference>
<comment type="cofactor">
    <cofactor evidence="1">
        <name>FAD</name>
        <dbReference type="ChEBI" id="CHEBI:57692"/>
    </cofactor>
</comment>
<keyword evidence="3" id="KW-0274">FAD</keyword>